<sequence>EAPPQPHRTLLCCVQDGETPLSTSTASAYFVPCVDSTDGDGLWSNWSDLRQGQSASGRVWAVRGKRNALKGGRKEKEKRERRKRKRKKRGGTESVERKGIDYNIALYNIDLYSGTLAIIFVDTEKTSFIHIKQVEDDCASEQQQCGRSDLDGIRGVRGGLEHNRAKDSTGAAETLPVPPHSDAGSDIRTGLRLHSLPSVPRWRRDGGDAPDLEAAVPLDRLLGLPRRHSGKHRDIPPARVPDPSAGEAEHNLHGGVFELDIEEDVLPVAGRGHGGGAVRERRFDTPERVGSDSRRGGGGRRECVDDVVALLRRGLRRLRGAHGACSGVHDPAPAARLRPGNWRGTVEGVGGLHEEWTGLLHGERPDTSRRLHGQSASTSAVFLHQCNVQHIHIGAVTFPLSTILFTLPWPLLGASTLNRFVILGLAIELSGIVYYQHASSKSARPEESSSTTTNATTGKSAERTYLLTEDQGRSQYDTTLKPDPSALST</sequence>
<feature type="region of interest" description="Disordered" evidence="1">
    <location>
        <begin position="227"/>
        <end position="247"/>
    </location>
</feature>
<dbReference type="OrthoDB" id="416555at2759"/>
<reference evidence="2 3" key="1">
    <citation type="journal article" date="2012" name="Genome Biol.">
        <title>Genome and low-iron response of an oceanic diatom adapted to chronic iron limitation.</title>
        <authorList>
            <person name="Lommer M."/>
            <person name="Specht M."/>
            <person name="Roy A.S."/>
            <person name="Kraemer L."/>
            <person name="Andreson R."/>
            <person name="Gutowska M.A."/>
            <person name="Wolf J."/>
            <person name="Bergner S.V."/>
            <person name="Schilhabel M.B."/>
            <person name="Klostermeier U.C."/>
            <person name="Beiko R.G."/>
            <person name="Rosenstiel P."/>
            <person name="Hippler M."/>
            <person name="Laroche J."/>
        </authorList>
    </citation>
    <scope>NUCLEOTIDE SEQUENCE [LARGE SCALE GENOMIC DNA]</scope>
    <source>
        <strain evidence="2 3">CCMP1005</strain>
    </source>
</reference>
<comment type="caution">
    <text evidence="2">The sequence shown here is derived from an EMBL/GenBank/DDBJ whole genome shotgun (WGS) entry which is preliminary data.</text>
</comment>
<organism evidence="2 3">
    <name type="scientific">Thalassiosira oceanica</name>
    <name type="common">Marine diatom</name>
    <dbReference type="NCBI Taxonomy" id="159749"/>
    <lineage>
        <taxon>Eukaryota</taxon>
        <taxon>Sar</taxon>
        <taxon>Stramenopiles</taxon>
        <taxon>Ochrophyta</taxon>
        <taxon>Bacillariophyta</taxon>
        <taxon>Coscinodiscophyceae</taxon>
        <taxon>Thalassiosirophycidae</taxon>
        <taxon>Thalassiosirales</taxon>
        <taxon>Thalassiosiraceae</taxon>
        <taxon>Thalassiosira</taxon>
    </lineage>
</organism>
<feature type="region of interest" description="Disordered" evidence="1">
    <location>
        <begin position="68"/>
        <end position="94"/>
    </location>
</feature>
<name>K0TNY1_THAOC</name>
<gene>
    <name evidence="2" type="ORF">THAOC_04395</name>
</gene>
<evidence type="ECO:0000313" key="3">
    <source>
        <dbReference type="Proteomes" id="UP000266841"/>
    </source>
</evidence>
<dbReference type="EMBL" id="AGNL01004072">
    <property type="protein sequence ID" value="EJK73957.1"/>
    <property type="molecule type" value="Genomic_DNA"/>
</dbReference>
<feature type="compositionally biased region" description="Basic residues" evidence="1">
    <location>
        <begin position="79"/>
        <end position="89"/>
    </location>
</feature>
<evidence type="ECO:0000313" key="2">
    <source>
        <dbReference type="EMBL" id="EJK73957.1"/>
    </source>
</evidence>
<evidence type="ECO:0000256" key="1">
    <source>
        <dbReference type="SAM" id="MobiDB-lite"/>
    </source>
</evidence>
<feature type="compositionally biased region" description="Low complexity" evidence="1">
    <location>
        <begin position="440"/>
        <end position="457"/>
    </location>
</feature>
<protein>
    <submittedName>
        <fullName evidence="2">Uncharacterized protein</fullName>
    </submittedName>
</protein>
<keyword evidence="3" id="KW-1185">Reference proteome</keyword>
<dbReference type="Proteomes" id="UP000266841">
    <property type="component" value="Unassembled WGS sequence"/>
</dbReference>
<proteinExistence type="predicted"/>
<feature type="non-terminal residue" evidence="2">
    <location>
        <position position="1"/>
    </location>
</feature>
<feature type="region of interest" description="Disordered" evidence="1">
    <location>
        <begin position="161"/>
        <end position="188"/>
    </location>
</feature>
<feature type="region of interest" description="Disordered" evidence="1">
    <location>
        <begin position="440"/>
        <end position="489"/>
    </location>
</feature>
<dbReference type="AlphaFoldDB" id="K0TNY1"/>
<accession>K0TNY1</accession>